<keyword evidence="11 15" id="KW-1133">Transmembrane helix</keyword>
<keyword evidence="13 15" id="KW-0472">Membrane</keyword>
<dbReference type="GO" id="GO:0016887">
    <property type="term" value="F:ATP hydrolysis activity"/>
    <property type="evidence" value="ECO:0007669"/>
    <property type="project" value="UniProtKB-UniRule"/>
</dbReference>
<dbReference type="InterPro" id="IPR041569">
    <property type="entry name" value="AAA_lid_3"/>
</dbReference>
<dbReference type="RefSeq" id="WP_144658233.1">
    <property type="nucleotide sequence ID" value="NZ_VIAE01000001.1"/>
</dbReference>
<dbReference type="InterPro" id="IPR027417">
    <property type="entry name" value="P-loop_NTPase"/>
</dbReference>
<dbReference type="CDD" id="cd19501">
    <property type="entry name" value="RecA-like_FtsH"/>
    <property type="match status" value="1"/>
</dbReference>
<comment type="cofactor">
    <cofactor evidence="15">
        <name>Zn(2+)</name>
        <dbReference type="ChEBI" id="CHEBI:29105"/>
    </cofactor>
    <text evidence="15">Binds 1 zinc ion per subunit.</text>
</comment>
<dbReference type="FunFam" id="1.20.58.760:FF:000001">
    <property type="entry name" value="ATP-dependent zinc metalloprotease FtsH"/>
    <property type="match status" value="1"/>
</dbReference>
<evidence type="ECO:0000313" key="19">
    <source>
        <dbReference type="Proteomes" id="UP000320078"/>
    </source>
</evidence>
<dbReference type="Gene3D" id="1.10.8.60">
    <property type="match status" value="1"/>
</dbReference>
<evidence type="ECO:0000256" key="10">
    <source>
        <dbReference type="ARBA" id="ARBA00022840"/>
    </source>
</evidence>
<dbReference type="InterPro" id="IPR005936">
    <property type="entry name" value="FtsH"/>
</dbReference>
<comment type="subunit">
    <text evidence="15">Homohexamer.</text>
</comment>
<evidence type="ECO:0000256" key="6">
    <source>
        <dbReference type="ARBA" id="ARBA00022723"/>
    </source>
</evidence>
<sequence>MELKDILKKINIWHIIIIIMLYHIMAPLFYIINEPSIGPNALEILDFLEKDEIKKIEPTLMSDSFYNIKITLLNGQIKKYPWVNIFQYNKICDKIEGKEKNSIISGVEPKQDHLANFKDSFLAGFSMCLSILFFYYLYTSLKFTISPLLEQFMDKQGQDKSPNNEFLDFLRSRKPDITFKDIAGAQEEKEEMKELVDFLKNSQKYVEMGARIPKGILLSGLPGTGKTLLAKALAGEAGVLFIAVSGSEFVEMYAGLAALRMRNLFKKAKKNAPCIIFIDEIETIARKRGSHSNFAEQEQALNQLLVELDGYNQNTGVIVIAATNKPRMLDSALLRPGRFDRIFRVNLPNLKDREAILKLHASNKKLGPDVNLEELAKQTPGMSGAQLEGILNEAALLAIRKKSSFIDKKILSEATDRILMGPAKKSRKYSEKEKKMVAYHEAGHAVIGLRLPDSKKVQKVTIIPRGDAGGYNLILDEEELFFSSKKKLLAEITILLGGRASEELFLDDISNGAVGDFERATEIARMMVTKFGMSKIGLTQFVEDEKYFHKNFSDPKALEIDQAIQEIISNCYEMAKKIISANKELLSKISEYLIDLETLSKKDIDEIDKTGMLFWFEEEKKQNVSSEYIDLNIIDQKEDQKTVQNENDKNKI</sequence>
<feature type="transmembrane region" description="Helical" evidence="15">
    <location>
        <begin position="120"/>
        <end position="138"/>
    </location>
</feature>
<dbReference type="SUPFAM" id="SSF140990">
    <property type="entry name" value="FtsH protease domain-like"/>
    <property type="match status" value="1"/>
</dbReference>
<dbReference type="GO" id="GO:0005524">
    <property type="term" value="F:ATP binding"/>
    <property type="evidence" value="ECO:0007669"/>
    <property type="project" value="UniProtKB-UniRule"/>
</dbReference>
<dbReference type="InterPro" id="IPR003959">
    <property type="entry name" value="ATPase_AAA_core"/>
</dbReference>
<evidence type="ECO:0000313" key="18">
    <source>
        <dbReference type="EMBL" id="TVY12467.1"/>
    </source>
</evidence>
<dbReference type="InterPro" id="IPR003593">
    <property type="entry name" value="AAA+_ATPase"/>
</dbReference>
<organism evidence="18 19">
    <name type="scientific">Candidatus Phytoplasma pini</name>
    <dbReference type="NCBI Taxonomy" id="267362"/>
    <lineage>
        <taxon>Bacteria</taxon>
        <taxon>Bacillati</taxon>
        <taxon>Mycoplasmatota</taxon>
        <taxon>Mollicutes</taxon>
        <taxon>Acholeplasmatales</taxon>
        <taxon>Acholeplasmataceae</taxon>
        <taxon>Candidatus Phytoplasma</taxon>
    </lineage>
</organism>
<dbReference type="InterPro" id="IPR003960">
    <property type="entry name" value="ATPase_AAA_CS"/>
</dbReference>
<name>A0A559KK23_9MOLU</name>
<dbReference type="OrthoDB" id="9809379at2"/>
<feature type="binding site" evidence="15">
    <location>
        <position position="516"/>
    </location>
    <ligand>
        <name>Zn(2+)</name>
        <dbReference type="ChEBI" id="CHEBI:29105"/>
        <note>catalytic</note>
    </ligand>
</feature>
<evidence type="ECO:0000256" key="11">
    <source>
        <dbReference type="ARBA" id="ARBA00022989"/>
    </source>
</evidence>
<evidence type="ECO:0000256" key="5">
    <source>
        <dbReference type="ARBA" id="ARBA00022692"/>
    </source>
</evidence>
<evidence type="ECO:0000256" key="16">
    <source>
        <dbReference type="RuleBase" id="RU003651"/>
    </source>
</evidence>
<evidence type="ECO:0000256" key="14">
    <source>
        <dbReference type="ARBA" id="ARBA00061570"/>
    </source>
</evidence>
<keyword evidence="8 15" id="KW-0378">Hydrolase</keyword>
<evidence type="ECO:0000256" key="12">
    <source>
        <dbReference type="ARBA" id="ARBA00023049"/>
    </source>
</evidence>
<evidence type="ECO:0000256" key="3">
    <source>
        <dbReference type="ARBA" id="ARBA00022475"/>
    </source>
</evidence>
<dbReference type="PROSITE" id="PS00674">
    <property type="entry name" value="AAA"/>
    <property type="match status" value="1"/>
</dbReference>
<evidence type="ECO:0000256" key="2">
    <source>
        <dbReference type="ARBA" id="ARBA00010044"/>
    </source>
</evidence>
<evidence type="ECO:0000259" key="17">
    <source>
        <dbReference type="SMART" id="SM00382"/>
    </source>
</evidence>
<dbReference type="GO" id="GO:0004222">
    <property type="term" value="F:metalloendopeptidase activity"/>
    <property type="evidence" value="ECO:0007669"/>
    <property type="project" value="InterPro"/>
</dbReference>
<dbReference type="Gene3D" id="1.20.58.760">
    <property type="entry name" value="Peptidase M41"/>
    <property type="match status" value="1"/>
</dbReference>
<dbReference type="NCBIfam" id="TIGR01241">
    <property type="entry name" value="FtsH_fam"/>
    <property type="match status" value="1"/>
</dbReference>
<dbReference type="GO" id="GO:0005886">
    <property type="term" value="C:plasma membrane"/>
    <property type="evidence" value="ECO:0007669"/>
    <property type="project" value="UniProtKB-SubCell"/>
</dbReference>
<comment type="function">
    <text evidence="15">Acts as a processive, ATP-dependent zinc metallopeptidase for both cytoplasmic and membrane proteins. Plays a role in the quality control of integral membrane proteins.</text>
</comment>
<comment type="caution">
    <text evidence="18">The sequence shown here is derived from an EMBL/GenBank/DDBJ whole genome shotgun (WGS) entry which is preliminary data.</text>
</comment>
<keyword evidence="5 15" id="KW-0812">Transmembrane</keyword>
<dbReference type="GO" id="GO:0030163">
    <property type="term" value="P:protein catabolic process"/>
    <property type="evidence" value="ECO:0007669"/>
    <property type="project" value="UniProtKB-UniRule"/>
</dbReference>
<dbReference type="InterPro" id="IPR000642">
    <property type="entry name" value="Peptidase_M41"/>
</dbReference>
<evidence type="ECO:0000256" key="13">
    <source>
        <dbReference type="ARBA" id="ARBA00023136"/>
    </source>
</evidence>
<evidence type="ECO:0000256" key="7">
    <source>
        <dbReference type="ARBA" id="ARBA00022741"/>
    </source>
</evidence>
<feature type="binding site" evidence="15">
    <location>
        <position position="440"/>
    </location>
    <ligand>
        <name>Zn(2+)</name>
        <dbReference type="ChEBI" id="CHEBI:29105"/>
        <note>catalytic</note>
    </ligand>
</feature>
<keyword evidence="4 15" id="KW-0645">Protease</keyword>
<proteinExistence type="inferred from homology"/>
<keyword evidence="3 15" id="KW-1003">Cell membrane</keyword>
<dbReference type="EC" id="3.4.24.-" evidence="15"/>
<dbReference type="Gene3D" id="3.40.50.300">
    <property type="entry name" value="P-loop containing nucleotide triphosphate hydrolases"/>
    <property type="match status" value="1"/>
</dbReference>
<dbReference type="Pfam" id="PF17862">
    <property type="entry name" value="AAA_lid_3"/>
    <property type="match status" value="1"/>
</dbReference>
<evidence type="ECO:0000256" key="15">
    <source>
        <dbReference type="HAMAP-Rule" id="MF_01458"/>
    </source>
</evidence>
<comment type="subcellular location">
    <subcellularLocation>
        <location evidence="15">Cell membrane</location>
        <topology evidence="15">Multi-pass membrane protein</topology>
        <orientation evidence="15">Cytoplasmic side</orientation>
    </subcellularLocation>
    <subcellularLocation>
        <location evidence="1">Membrane</location>
    </subcellularLocation>
</comment>
<dbReference type="SUPFAM" id="SSF52540">
    <property type="entry name" value="P-loop containing nucleoside triphosphate hydrolases"/>
    <property type="match status" value="1"/>
</dbReference>
<feature type="transmembrane region" description="Helical" evidence="15">
    <location>
        <begin position="12"/>
        <end position="32"/>
    </location>
</feature>
<evidence type="ECO:0000256" key="4">
    <source>
        <dbReference type="ARBA" id="ARBA00022670"/>
    </source>
</evidence>
<dbReference type="HAMAP" id="MF_01458">
    <property type="entry name" value="FtsH"/>
    <property type="match status" value="1"/>
</dbReference>
<keyword evidence="9 15" id="KW-0862">Zinc</keyword>
<dbReference type="GO" id="GO:0004176">
    <property type="term" value="F:ATP-dependent peptidase activity"/>
    <property type="evidence" value="ECO:0007669"/>
    <property type="project" value="InterPro"/>
</dbReference>
<dbReference type="GO" id="GO:0008270">
    <property type="term" value="F:zinc ion binding"/>
    <property type="evidence" value="ECO:0007669"/>
    <property type="project" value="UniProtKB-UniRule"/>
</dbReference>
<feature type="domain" description="AAA+ ATPase" evidence="17">
    <location>
        <begin position="212"/>
        <end position="349"/>
    </location>
</feature>
<dbReference type="PANTHER" id="PTHR23076">
    <property type="entry name" value="METALLOPROTEASE M41 FTSH"/>
    <property type="match status" value="1"/>
</dbReference>
<keyword evidence="7 15" id="KW-0547">Nucleotide-binding</keyword>
<comment type="similarity">
    <text evidence="16">Belongs to the AAA ATPase family.</text>
</comment>
<dbReference type="Proteomes" id="UP000320078">
    <property type="component" value="Unassembled WGS sequence"/>
</dbReference>
<evidence type="ECO:0000256" key="8">
    <source>
        <dbReference type="ARBA" id="ARBA00022801"/>
    </source>
</evidence>
<gene>
    <name evidence="18" type="primary">ftsH2</name>
    <name evidence="15" type="synonym">ftsH</name>
    <name evidence="18" type="ORF">MDPP_0083</name>
</gene>
<dbReference type="SMART" id="SM00382">
    <property type="entry name" value="AAA"/>
    <property type="match status" value="1"/>
</dbReference>
<reference evidence="18 19" key="1">
    <citation type="submission" date="2019-06" db="EMBL/GenBank/DDBJ databases">
        <title>Draft Genome Sequence of Candidatus Phytoplasma pini-Related Strain MDPP: A Resource for Comparative Genomics of Gymnosperm-infecting Phytoplasmas.</title>
        <authorList>
            <person name="Cai W."/>
            <person name="Costanzo S."/>
            <person name="Shao J."/>
            <person name="Zhao Y."/>
            <person name="Davis R."/>
        </authorList>
    </citation>
    <scope>NUCLEOTIDE SEQUENCE [LARGE SCALE GENOMIC DNA]</scope>
    <source>
        <strain evidence="18 19">MDPP</strain>
    </source>
</reference>
<feature type="active site" evidence="15">
    <location>
        <position position="441"/>
    </location>
</feature>
<comment type="similarity">
    <text evidence="14 15">In the central section; belongs to the AAA ATPase family.</text>
</comment>
<dbReference type="AlphaFoldDB" id="A0A559KK23"/>
<dbReference type="Pfam" id="PF01434">
    <property type="entry name" value="Peptidase_M41"/>
    <property type="match status" value="1"/>
</dbReference>
<comment type="similarity">
    <text evidence="2 15">In the C-terminal section; belongs to the peptidase M41 family.</text>
</comment>
<keyword evidence="12 15" id="KW-0482">Metalloprotease</keyword>
<keyword evidence="19" id="KW-1185">Reference proteome</keyword>
<dbReference type="PANTHER" id="PTHR23076:SF97">
    <property type="entry name" value="ATP-DEPENDENT ZINC METALLOPROTEASE YME1L1"/>
    <property type="match status" value="1"/>
</dbReference>
<dbReference type="EMBL" id="VIAE01000001">
    <property type="protein sequence ID" value="TVY12467.1"/>
    <property type="molecule type" value="Genomic_DNA"/>
</dbReference>
<dbReference type="GO" id="GO:0006508">
    <property type="term" value="P:proteolysis"/>
    <property type="evidence" value="ECO:0007669"/>
    <property type="project" value="UniProtKB-KW"/>
</dbReference>
<feature type="binding site" evidence="15">
    <location>
        <position position="444"/>
    </location>
    <ligand>
        <name>Zn(2+)</name>
        <dbReference type="ChEBI" id="CHEBI:29105"/>
        <note>catalytic</note>
    </ligand>
</feature>
<evidence type="ECO:0000256" key="9">
    <source>
        <dbReference type="ARBA" id="ARBA00022833"/>
    </source>
</evidence>
<keyword evidence="10 15" id="KW-0067">ATP-binding</keyword>
<accession>A0A559KK23</accession>
<dbReference type="InterPro" id="IPR037219">
    <property type="entry name" value="Peptidase_M41-like"/>
</dbReference>
<dbReference type="Pfam" id="PF00004">
    <property type="entry name" value="AAA"/>
    <property type="match status" value="1"/>
</dbReference>
<protein>
    <recommendedName>
        <fullName evidence="15">ATP-dependent zinc metalloprotease FtsH</fullName>
        <ecNumber evidence="15">3.4.24.-</ecNumber>
    </recommendedName>
</protein>
<dbReference type="FunFam" id="3.40.50.300:FF:000001">
    <property type="entry name" value="ATP-dependent zinc metalloprotease FtsH"/>
    <property type="match status" value="1"/>
</dbReference>
<feature type="binding site" evidence="15">
    <location>
        <begin position="220"/>
        <end position="227"/>
    </location>
    <ligand>
        <name>ATP</name>
        <dbReference type="ChEBI" id="CHEBI:30616"/>
    </ligand>
</feature>
<evidence type="ECO:0000256" key="1">
    <source>
        <dbReference type="ARBA" id="ARBA00004370"/>
    </source>
</evidence>
<dbReference type="FunFam" id="1.10.8.60:FF:000001">
    <property type="entry name" value="ATP-dependent zinc metalloprotease FtsH"/>
    <property type="match status" value="1"/>
</dbReference>
<keyword evidence="6 15" id="KW-0479">Metal-binding</keyword>